<dbReference type="SUPFAM" id="SSF50814">
    <property type="entry name" value="Lipocalins"/>
    <property type="match status" value="1"/>
</dbReference>
<evidence type="ECO:0000256" key="1">
    <source>
        <dbReference type="ARBA" id="ARBA00006889"/>
    </source>
</evidence>
<dbReference type="EMBL" id="JAIQCV010000009">
    <property type="protein sequence ID" value="KAH1067352.1"/>
    <property type="molecule type" value="Genomic_DNA"/>
</dbReference>
<dbReference type="GO" id="GO:0000302">
    <property type="term" value="P:response to reactive oxygen species"/>
    <property type="evidence" value="ECO:0007669"/>
    <property type="project" value="TreeGrafter"/>
</dbReference>
<dbReference type="FunFam" id="2.40.128.20:FF:000009">
    <property type="entry name" value="Temperature-induced lipocalin"/>
    <property type="match status" value="1"/>
</dbReference>
<dbReference type="GO" id="GO:0005737">
    <property type="term" value="C:cytoplasm"/>
    <property type="evidence" value="ECO:0007669"/>
    <property type="project" value="TreeGrafter"/>
</dbReference>
<dbReference type="InterPro" id="IPR022271">
    <property type="entry name" value="Lipocalin_ApoD"/>
</dbReference>
<name>A0A9D3V3E9_9ROSI</name>
<dbReference type="OrthoDB" id="565904at2759"/>
<comment type="caution">
    <text evidence="4">The sequence shown here is derived from an EMBL/GenBank/DDBJ whole genome shotgun (WGS) entry which is preliminary data.</text>
</comment>
<feature type="domain" description="Lipocalin/cytosolic fatty-acid binding" evidence="3">
    <location>
        <begin position="12"/>
        <end position="159"/>
    </location>
</feature>
<dbReference type="InterPro" id="IPR012674">
    <property type="entry name" value="Calycin"/>
</dbReference>
<keyword evidence="5" id="KW-1185">Reference proteome</keyword>
<sequence>MSQKTMEVVKNLDIKRYMGRWYEIASFPSRFQPRNGVNTRATYTLNEDGTVHVLNETFSDGKRGFIEGTAYKADPQSDEAKLKVKFYVPPFLPIIPVVGDYWVLHLDDDYQYALIGQPSRKYLWVLCRQTHMDDEIYNQLVQKAKDEGYDVSKLLKTPQSDPPPEGDDAPKDTKGIWWIKSLLGM</sequence>
<dbReference type="GO" id="GO:0006629">
    <property type="term" value="P:lipid metabolic process"/>
    <property type="evidence" value="ECO:0007669"/>
    <property type="project" value="TreeGrafter"/>
</dbReference>
<evidence type="ECO:0000259" key="3">
    <source>
        <dbReference type="Pfam" id="PF08212"/>
    </source>
</evidence>
<dbReference type="Pfam" id="PF08212">
    <property type="entry name" value="Lipocalin_2"/>
    <property type="match status" value="1"/>
</dbReference>
<evidence type="ECO:0000313" key="5">
    <source>
        <dbReference type="Proteomes" id="UP000828251"/>
    </source>
</evidence>
<dbReference type="Proteomes" id="UP000828251">
    <property type="component" value="Unassembled WGS sequence"/>
</dbReference>
<dbReference type="PIRSF" id="PIRSF036893">
    <property type="entry name" value="Lipocalin_ApoD"/>
    <property type="match status" value="1"/>
</dbReference>
<dbReference type="CDD" id="cd19438">
    <property type="entry name" value="lipocalin_Blc-like"/>
    <property type="match status" value="1"/>
</dbReference>
<dbReference type="Gene3D" id="2.40.128.20">
    <property type="match status" value="1"/>
</dbReference>
<proteinExistence type="inferred from homology"/>
<dbReference type="InterPro" id="IPR000566">
    <property type="entry name" value="Lipocln_cytosolic_FA-bd_dom"/>
</dbReference>
<dbReference type="PANTHER" id="PTHR10612">
    <property type="entry name" value="APOLIPOPROTEIN D"/>
    <property type="match status" value="1"/>
</dbReference>
<dbReference type="InterPro" id="IPR022272">
    <property type="entry name" value="Lipocalin_CS"/>
</dbReference>
<accession>A0A9D3V3E9</accession>
<dbReference type="InterPro" id="IPR002446">
    <property type="entry name" value="Lipocalin_bac"/>
</dbReference>
<organism evidence="4 5">
    <name type="scientific">Gossypium stocksii</name>
    <dbReference type="NCBI Taxonomy" id="47602"/>
    <lineage>
        <taxon>Eukaryota</taxon>
        <taxon>Viridiplantae</taxon>
        <taxon>Streptophyta</taxon>
        <taxon>Embryophyta</taxon>
        <taxon>Tracheophyta</taxon>
        <taxon>Spermatophyta</taxon>
        <taxon>Magnoliopsida</taxon>
        <taxon>eudicotyledons</taxon>
        <taxon>Gunneridae</taxon>
        <taxon>Pentapetalae</taxon>
        <taxon>rosids</taxon>
        <taxon>malvids</taxon>
        <taxon>Malvales</taxon>
        <taxon>Malvaceae</taxon>
        <taxon>Malvoideae</taxon>
        <taxon>Gossypium</taxon>
    </lineage>
</organism>
<gene>
    <name evidence="4" type="ORF">J1N35_032339</name>
</gene>
<dbReference type="PANTHER" id="PTHR10612:SF34">
    <property type="entry name" value="APOLIPOPROTEIN D"/>
    <property type="match status" value="1"/>
</dbReference>
<reference evidence="4 5" key="1">
    <citation type="journal article" date="2021" name="Plant Biotechnol. J.">
        <title>Multi-omics assisted identification of the key and species-specific regulatory components of drought-tolerant mechanisms in Gossypium stocksii.</title>
        <authorList>
            <person name="Yu D."/>
            <person name="Ke L."/>
            <person name="Zhang D."/>
            <person name="Wu Y."/>
            <person name="Sun Y."/>
            <person name="Mei J."/>
            <person name="Sun J."/>
            <person name="Sun Y."/>
        </authorList>
    </citation>
    <scope>NUCLEOTIDE SEQUENCE [LARGE SCALE GENOMIC DNA]</scope>
    <source>
        <strain evidence="5">cv. E1</strain>
        <tissue evidence="4">Leaf</tissue>
    </source>
</reference>
<dbReference type="PROSITE" id="PS00213">
    <property type="entry name" value="LIPOCALIN"/>
    <property type="match status" value="1"/>
</dbReference>
<dbReference type="AlphaFoldDB" id="A0A9D3V3E9"/>
<evidence type="ECO:0000256" key="2">
    <source>
        <dbReference type="PIRNR" id="PIRNR036893"/>
    </source>
</evidence>
<comment type="similarity">
    <text evidence="1 2">Belongs to the calycin superfamily. Lipocalin family.</text>
</comment>
<evidence type="ECO:0000313" key="4">
    <source>
        <dbReference type="EMBL" id="KAH1067352.1"/>
    </source>
</evidence>
<protein>
    <recommendedName>
        <fullName evidence="3">Lipocalin/cytosolic fatty-acid binding domain-containing protein</fullName>
    </recommendedName>
</protein>
<dbReference type="PRINTS" id="PR01171">
    <property type="entry name" value="BCTLIPOCALIN"/>
</dbReference>
<dbReference type="InterPro" id="IPR047202">
    <property type="entry name" value="Lipocalin_Blc-like_dom"/>
</dbReference>